<gene>
    <name evidence="2" type="ORF">BDV25DRAFT_135176</name>
</gene>
<dbReference type="EMBL" id="ML742024">
    <property type="protein sequence ID" value="KAE8155132.1"/>
    <property type="molecule type" value="Genomic_DNA"/>
</dbReference>
<feature type="domain" description="Glycosyl transferase CAP10" evidence="1">
    <location>
        <begin position="168"/>
        <end position="418"/>
    </location>
</feature>
<dbReference type="InterPro" id="IPR051091">
    <property type="entry name" value="O-Glucosyltr/Glycosyltrsf_90"/>
</dbReference>
<keyword evidence="3" id="KW-1185">Reference proteome</keyword>
<dbReference type="PANTHER" id="PTHR12203:SF22">
    <property type="entry name" value="CAPSULE ASSOCIATED PROTEIN"/>
    <property type="match status" value="1"/>
</dbReference>
<dbReference type="Proteomes" id="UP000325780">
    <property type="component" value="Unassembled WGS sequence"/>
</dbReference>
<name>A0A5N6U952_ASPAV</name>
<evidence type="ECO:0000259" key="1">
    <source>
        <dbReference type="SMART" id="SM00672"/>
    </source>
</evidence>
<dbReference type="OrthoDB" id="4494749at2759"/>
<sequence length="457" mass="52045">MVHNVDDFQQIIDDLRPFWATEPWLLRQMAASLCERGDGIGGIHIRDKTVTKLSHPSWRIEALAAVISRFVNYLPDMGIAVNTLDQPRLVVPFDEIQRRLEVEQNLRHTYNMTEDSFTDSMDHLLNLTQSQGGWDKQTDPQWFSPPRQRLMEVAKMACPPETPARAREMTIEDADKLYKTPVGGFVRNFNLSTDLCTIGPTIEELHSLLIAPVSLSISQRLLPVFGECKEDTLLWRGVTSGGISRLGGWTRLHRQRLILLTNGTADHNETILILSEGAQNVYEPADYGPSDFAQDRFDVGFTEIRACEPDCSMYDSMVSVKPPVPLGEQFKVKYLVDIDGHGFSGRWRAFLFSRSLGLKATIFREWHDSRLIPWRHFVPLDNRHDFVANKIASQGRSWASQVLRDEDMDIYVFLLLLEYGRIIDDNRDHIGYGGDGGELDDFDKSFVTRDESISSPS</sequence>
<evidence type="ECO:0000313" key="3">
    <source>
        <dbReference type="Proteomes" id="UP000325780"/>
    </source>
</evidence>
<accession>A0A5N6U952</accession>
<dbReference type="AlphaFoldDB" id="A0A5N6U952"/>
<dbReference type="Pfam" id="PF05686">
    <property type="entry name" value="Glyco_transf_90"/>
    <property type="match status" value="1"/>
</dbReference>
<organism evidence="2 3">
    <name type="scientific">Aspergillus avenaceus</name>
    <dbReference type="NCBI Taxonomy" id="36643"/>
    <lineage>
        <taxon>Eukaryota</taxon>
        <taxon>Fungi</taxon>
        <taxon>Dikarya</taxon>
        <taxon>Ascomycota</taxon>
        <taxon>Pezizomycotina</taxon>
        <taxon>Eurotiomycetes</taxon>
        <taxon>Eurotiomycetidae</taxon>
        <taxon>Eurotiales</taxon>
        <taxon>Aspergillaceae</taxon>
        <taxon>Aspergillus</taxon>
        <taxon>Aspergillus subgen. Circumdati</taxon>
    </lineage>
</organism>
<dbReference type="InterPro" id="IPR006598">
    <property type="entry name" value="CAP10"/>
</dbReference>
<dbReference type="SMART" id="SM00672">
    <property type="entry name" value="CAP10"/>
    <property type="match status" value="1"/>
</dbReference>
<proteinExistence type="predicted"/>
<reference evidence="2 3" key="1">
    <citation type="submission" date="2019-04" db="EMBL/GenBank/DDBJ databases">
        <title>Friends and foes A comparative genomics study of 23 Aspergillus species from section Flavi.</title>
        <authorList>
            <consortium name="DOE Joint Genome Institute"/>
            <person name="Kjaerbolling I."/>
            <person name="Vesth T."/>
            <person name="Frisvad J.C."/>
            <person name="Nybo J.L."/>
            <person name="Theobald S."/>
            <person name="Kildgaard S."/>
            <person name="Isbrandt T."/>
            <person name="Kuo A."/>
            <person name="Sato A."/>
            <person name="Lyhne E.K."/>
            <person name="Kogle M.E."/>
            <person name="Wiebenga A."/>
            <person name="Kun R.S."/>
            <person name="Lubbers R.J."/>
            <person name="Makela M.R."/>
            <person name="Barry K."/>
            <person name="Chovatia M."/>
            <person name="Clum A."/>
            <person name="Daum C."/>
            <person name="Haridas S."/>
            <person name="He G."/>
            <person name="LaButti K."/>
            <person name="Lipzen A."/>
            <person name="Mondo S."/>
            <person name="Riley R."/>
            <person name="Salamov A."/>
            <person name="Simmons B.A."/>
            <person name="Magnuson J.K."/>
            <person name="Henrissat B."/>
            <person name="Mortensen U.H."/>
            <person name="Larsen T.O."/>
            <person name="Devries R.P."/>
            <person name="Grigoriev I.V."/>
            <person name="Machida M."/>
            <person name="Baker S.E."/>
            <person name="Andersen M.R."/>
        </authorList>
    </citation>
    <scope>NUCLEOTIDE SEQUENCE [LARGE SCALE GENOMIC DNA]</scope>
    <source>
        <strain evidence="2 3">IBT 18842</strain>
    </source>
</reference>
<protein>
    <recommendedName>
        <fullName evidence="1">Glycosyl transferase CAP10 domain-containing protein</fullName>
    </recommendedName>
</protein>
<dbReference type="PANTHER" id="PTHR12203">
    <property type="entry name" value="KDEL LYS-ASP-GLU-LEU CONTAINING - RELATED"/>
    <property type="match status" value="1"/>
</dbReference>
<evidence type="ECO:0000313" key="2">
    <source>
        <dbReference type="EMBL" id="KAE8155132.1"/>
    </source>
</evidence>